<dbReference type="Proteomes" id="UP000186141">
    <property type="component" value="Unassembled WGS sequence"/>
</dbReference>
<accession>A0A1N7M566</accession>
<sequence length="441" mass="48217">MEVRHEPPSAETMFRLRAPLHVGFPDGQAVKVSDWSLKALYTPDLDGRDLDGLMLSIPFQGAGVYFPIELEKGEAENEYLFRNLTGRQRETLALFYRNLMSGRMSSTADMITALDSPVDLVPMGETDAERQAGEARVGSRRSRALVNLAYYGALFALVAGFLGMVAWNRFSTVPVLSAHVAAATSQIVAPVTGYVRELPVPAGTKAQDGDVIVRLDDQDALRLLAEAETAEAETAQMLIATEARLAAHAAQATEARAAFRGGIERFDQGVSVNTGDYHDVRLKLEAEANAQRAEIERLKGRIASFRERAEATALIAPGPGTVLEHLIRPFDMVRPGDPLVLFELDEPRSIVAHLPASSVLKIWPGMRADIAYMRDGERFGVQGAVQRIVVDGRGASQLLVATITVPGLGVEDSRRLFVEGMPVFVALKPEHLSHWLQGWRQ</sequence>
<feature type="coiled-coil region" evidence="1">
    <location>
        <begin position="281"/>
        <end position="308"/>
    </location>
</feature>
<evidence type="ECO:0000313" key="4">
    <source>
        <dbReference type="Proteomes" id="UP000186141"/>
    </source>
</evidence>
<dbReference type="Gene3D" id="1.10.287.470">
    <property type="entry name" value="Helix hairpin bin"/>
    <property type="match status" value="1"/>
</dbReference>
<dbReference type="Gene3D" id="2.40.30.170">
    <property type="match status" value="1"/>
</dbReference>
<evidence type="ECO:0000313" key="3">
    <source>
        <dbReference type="EMBL" id="SIS81182.1"/>
    </source>
</evidence>
<keyword evidence="2" id="KW-0812">Transmembrane</keyword>
<dbReference type="PANTHER" id="PTHR30469">
    <property type="entry name" value="MULTIDRUG RESISTANCE PROTEIN MDTA"/>
    <property type="match status" value="1"/>
</dbReference>
<evidence type="ECO:0000256" key="1">
    <source>
        <dbReference type="SAM" id="Coils"/>
    </source>
</evidence>
<dbReference type="GO" id="GO:0015562">
    <property type="term" value="F:efflux transmembrane transporter activity"/>
    <property type="evidence" value="ECO:0007669"/>
    <property type="project" value="TreeGrafter"/>
</dbReference>
<dbReference type="OrthoDB" id="7857540at2"/>
<feature type="transmembrane region" description="Helical" evidence="2">
    <location>
        <begin position="148"/>
        <end position="167"/>
    </location>
</feature>
<dbReference type="RefSeq" id="WP_076529603.1">
    <property type="nucleotide sequence ID" value="NZ_BMEH01000002.1"/>
</dbReference>
<dbReference type="GO" id="GO:1990281">
    <property type="term" value="C:efflux pump complex"/>
    <property type="evidence" value="ECO:0007669"/>
    <property type="project" value="TreeGrafter"/>
</dbReference>
<keyword evidence="2" id="KW-0472">Membrane</keyword>
<organism evidence="3 4">
    <name type="scientific">Gemmobacter megaterium</name>
    <dbReference type="NCBI Taxonomy" id="1086013"/>
    <lineage>
        <taxon>Bacteria</taxon>
        <taxon>Pseudomonadati</taxon>
        <taxon>Pseudomonadota</taxon>
        <taxon>Alphaproteobacteria</taxon>
        <taxon>Rhodobacterales</taxon>
        <taxon>Paracoccaceae</taxon>
        <taxon>Gemmobacter</taxon>
    </lineage>
</organism>
<keyword evidence="4" id="KW-1185">Reference proteome</keyword>
<dbReference type="AlphaFoldDB" id="A0A1N7M566"/>
<protein>
    <submittedName>
        <fullName evidence="3">Multidrug resistance efflux pump</fullName>
    </submittedName>
</protein>
<dbReference type="EMBL" id="FTOT01000002">
    <property type="protein sequence ID" value="SIS81182.1"/>
    <property type="molecule type" value="Genomic_DNA"/>
</dbReference>
<name>A0A1N7M566_9RHOB</name>
<keyword evidence="1" id="KW-0175">Coiled coil</keyword>
<gene>
    <name evidence="3" type="ORF">SAMN05421774_102422</name>
</gene>
<dbReference type="Gene3D" id="2.40.50.100">
    <property type="match status" value="1"/>
</dbReference>
<reference evidence="3 4" key="1">
    <citation type="submission" date="2017-01" db="EMBL/GenBank/DDBJ databases">
        <authorList>
            <person name="Mah S.A."/>
            <person name="Swanson W.J."/>
            <person name="Moy G.W."/>
            <person name="Vacquier V.D."/>
        </authorList>
    </citation>
    <scope>NUCLEOTIDE SEQUENCE [LARGE SCALE GENOMIC DNA]</scope>
    <source>
        <strain evidence="3 4">DSM 26375</strain>
    </source>
</reference>
<dbReference type="PANTHER" id="PTHR30469:SF15">
    <property type="entry name" value="HLYD FAMILY OF SECRETION PROTEINS"/>
    <property type="match status" value="1"/>
</dbReference>
<dbReference type="STRING" id="1086013.SAMN05421774_102422"/>
<proteinExistence type="predicted"/>
<keyword evidence="2" id="KW-1133">Transmembrane helix</keyword>
<evidence type="ECO:0000256" key="2">
    <source>
        <dbReference type="SAM" id="Phobius"/>
    </source>
</evidence>